<evidence type="ECO:0000256" key="2">
    <source>
        <dbReference type="ARBA" id="ARBA00022771"/>
    </source>
</evidence>
<feature type="region of interest" description="Disordered" evidence="5">
    <location>
        <begin position="158"/>
        <end position="180"/>
    </location>
</feature>
<dbReference type="GO" id="GO:0005739">
    <property type="term" value="C:mitochondrion"/>
    <property type="evidence" value="ECO:0007669"/>
    <property type="project" value="TreeGrafter"/>
</dbReference>
<dbReference type="OrthoDB" id="512667at2759"/>
<dbReference type="GO" id="GO:0008270">
    <property type="term" value="F:zinc ion binding"/>
    <property type="evidence" value="ECO:0007669"/>
    <property type="project" value="UniProtKB-KW"/>
</dbReference>
<dbReference type="InterPro" id="IPR024158">
    <property type="entry name" value="Mt_import_TIM15"/>
</dbReference>
<dbReference type="PROSITE" id="PS51501">
    <property type="entry name" value="ZF_DNL"/>
    <property type="match status" value="1"/>
</dbReference>
<dbReference type="GO" id="GO:0030150">
    <property type="term" value="P:protein import into mitochondrial matrix"/>
    <property type="evidence" value="ECO:0007669"/>
    <property type="project" value="TreeGrafter"/>
</dbReference>
<evidence type="ECO:0000256" key="3">
    <source>
        <dbReference type="ARBA" id="ARBA00022833"/>
    </source>
</evidence>
<protein>
    <submittedName>
        <fullName evidence="8">DNL-type zinc finger protein-like isoform X1</fullName>
    </submittedName>
</protein>
<dbReference type="Pfam" id="PF05180">
    <property type="entry name" value="zf-DNL"/>
    <property type="match status" value="1"/>
</dbReference>
<feature type="compositionally biased region" description="Basic and acidic residues" evidence="5">
    <location>
        <begin position="158"/>
        <end position="168"/>
    </location>
</feature>
<organism evidence="7 8">
    <name type="scientific">Fopius arisanus</name>
    <dbReference type="NCBI Taxonomy" id="64838"/>
    <lineage>
        <taxon>Eukaryota</taxon>
        <taxon>Metazoa</taxon>
        <taxon>Ecdysozoa</taxon>
        <taxon>Arthropoda</taxon>
        <taxon>Hexapoda</taxon>
        <taxon>Insecta</taxon>
        <taxon>Pterygota</taxon>
        <taxon>Neoptera</taxon>
        <taxon>Endopterygota</taxon>
        <taxon>Hymenoptera</taxon>
        <taxon>Apocrita</taxon>
        <taxon>Ichneumonoidea</taxon>
        <taxon>Braconidae</taxon>
        <taxon>Opiinae</taxon>
        <taxon>Fopius</taxon>
    </lineage>
</organism>
<name>A0A9R1T4V1_9HYME</name>
<keyword evidence="3" id="KW-0862">Zinc</keyword>
<dbReference type="AlphaFoldDB" id="A0A9R1T4V1"/>
<dbReference type="GO" id="GO:0050821">
    <property type="term" value="P:protein stabilization"/>
    <property type="evidence" value="ECO:0007669"/>
    <property type="project" value="TreeGrafter"/>
</dbReference>
<dbReference type="InterPro" id="IPR007853">
    <property type="entry name" value="Znf_DNL-typ"/>
</dbReference>
<dbReference type="KEGG" id="fas:105266381"/>
<sequence>MFGLRQMCRASWRIFSLKSLEPIPGNAPRILLQALEREGILRKFSTQVEDSPQEVQNTEEPLVKHPIAKVQAKMRIMFTCRKCETRNSKVMTKLAYEKGVVIIKCDGCKNNHLIADNLGWFGPVEAKRNIEKIMKMQGHTVKRLQVYGSDTFEVVKKDEKMEMTKDEPVEIPEGQPLPNR</sequence>
<feature type="domain" description="DNL-type" evidence="6">
    <location>
        <begin position="69"/>
        <end position="166"/>
    </location>
</feature>
<dbReference type="PANTHER" id="PTHR20922">
    <property type="entry name" value="DNL-TYPE ZINC FINGER PROTEIN"/>
    <property type="match status" value="1"/>
</dbReference>
<dbReference type="RefSeq" id="XP_011302803.1">
    <property type="nucleotide sequence ID" value="XM_011304501.1"/>
</dbReference>
<evidence type="ECO:0000256" key="5">
    <source>
        <dbReference type="SAM" id="MobiDB-lite"/>
    </source>
</evidence>
<keyword evidence="2 4" id="KW-0863">Zinc-finger</keyword>
<evidence type="ECO:0000259" key="6">
    <source>
        <dbReference type="PROSITE" id="PS51501"/>
    </source>
</evidence>
<evidence type="ECO:0000313" key="7">
    <source>
        <dbReference type="Proteomes" id="UP000694866"/>
    </source>
</evidence>
<keyword evidence="7" id="KW-1185">Reference proteome</keyword>
<evidence type="ECO:0000256" key="4">
    <source>
        <dbReference type="PROSITE-ProRule" id="PRU00834"/>
    </source>
</evidence>
<dbReference type="GO" id="GO:0006457">
    <property type="term" value="P:protein folding"/>
    <property type="evidence" value="ECO:0007669"/>
    <property type="project" value="TreeGrafter"/>
</dbReference>
<reference evidence="8" key="1">
    <citation type="submission" date="2025-08" db="UniProtKB">
        <authorList>
            <consortium name="RefSeq"/>
        </authorList>
    </citation>
    <scope>IDENTIFICATION</scope>
    <source>
        <strain evidence="8">USDA-PBARC FA_bdor</strain>
        <tissue evidence="8">Whole organism</tissue>
    </source>
</reference>
<dbReference type="GO" id="GO:0051087">
    <property type="term" value="F:protein-folding chaperone binding"/>
    <property type="evidence" value="ECO:0007669"/>
    <property type="project" value="TreeGrafter"/>
</dbReference>
<dbReference type="GeneID" id="105266381"/>
<dbReference type="Proteomes" id="UP000694866">
    <property type="component" value="Unplaced"/>
</dbReference>
<gene>
    <name evidence="8" type="primary">LOC105266381</name>
</gene>
<accession>A0A9R1T4V1</accession>
<keyword evidence="1" id="KW-0479">Metal-binding</keyword>
<proteinExistence type="predicted"/>
<evidence type="ECO:0000256" key="1">
    <source>
        <dbReference type="ARBA" id="ARBA00022723"/>
    </source>
</evidence>
<dbReference type="PANTHER" id="PTHR20922:SF13">
    <property type="entry name" value="DNL-TYPE ZINC FINGER PROTEIN"/>
    <property type="match status" value="1"/>
</dbReference>
<evidence type="ECO:0000313" key="8">
    <source>
        <dbReference type="RefSeq" id="XP_011302803.1"/>
    </source>
</evidence>